<name>A0A0R2HWE3_CARDV</name>
<keyword evidence="1" id="KW-0732">Signal</keyword>
<dbReference type="AlphaFoldDB" id="A0A0R2HWE3"/>
<dbReference type="Gene3D" id="3.40.190.10">
    <property type="entry name" value="Periplasmic binding protein-like II"/>
    <property type="match status" value="1"/>
</dbReference>
<dbReference type="eggNOG" id="COG1653">
    <property type="taxonomic scope" value="Bacteria"/>
</dbReference>
<dbReference type="InterPro" id="IPR022627">
    <property type="entry name" value="DUF3502"/>
</dbReference>
<dbReference type="GeneID" id="89587984"/>
<accession>A0A0R2HWE3</accession>
<evidence type="ECO:0000313" key="3">
    <source>
        <dbReference type="EMBL" id="KRN57043.1"/>
    </source>
</evidence>
<dbReference type="InterPro" id="IPR050490">
    <property type="entry name" value="Bact_solute-bd_prot1"/>
</dbReference>
<dbReference type="PANTHER" id="PTHR43649">
    <property type="entry name" value="ARABINOSE-BINDING PROTEIN-RELATED"/>
    <property type="match status" value="1"/>
</dbReference>
<dbReference type="PATRIC" id="fig|1449336.4.peg.710"/>
<dbReference type="EMBL" id="JQBS01000017">
    <property type="protein sequence ID" value="KRN57043.1"/>
    <property type="molecule type" value="Genomic_DNA"/>
</dbReference>
<feature type="chain" id="PRO_5038806434" evidence="1">
    <location>
        <begin position="24"/>
        <end position="490"/>
    </location>
</feature>
<protein>
    <submittedName>
        <fullName evidence="3">Sugar ABC transporter substrate binding protein</fullName>
    </submittedName>
</protein>
<evidence type="ECO:0000313" key="4">
    <source>
        <dbReference type="Proteomes" id="UP000051658"/>
    </source>
</evidence>
<dbReference type="Pfam" id="PF13416">
    <property type="entry name" value="SBP_bac_8"/>
    <property type="match status" value="1"/>
</dbReference>
<feature type="signal peptide" evidence="1">
    <location>
        <begin position="1"/>
        <end position="23"/>
    </location>
</feature>
<sequence length="490" mass="54694">MNKTFKKMLVSGAAFALLGGVLAGCGGLKGDAGKATKDDDGKTLLMYQIGDKPENYDQLMEVANKRIKDKIGYKVNLQYIGWGDYEKKMSVITSSGENYDIALAKNYVANAQKGAYADLTDMLPKYAKESYDMLDEAYIQGNTVNGKLYAMPVNGNVYAQQVLSFNSTFLDKYNLDVSNVKTLADMEPMLQVIKEKEPNVVPVAAGSGWRVIRDIEYVMDDKVPLAVDIHGDTTKIINPYETGDGVIPDLKTMHKFYELGYVAKDAATSNTDYNLESDTWFARIETQGPYDYGDTLLTRAAQKPIVSRPITSPIKNTANARMANFVVSNNSKNKEKSVELLNLLNSDPELLNGLVYGIEDETWKKLDNDRVELLKAYGPKNHMSAWNTGNNEIVYLEKSITDEQIEKRKESIENAEKSPLLGFNFVTDNVKTELTNINNVMSQYLDGLHTGTLDPDKALPEMNQKLNGAGLEKVRAEMQKQFDEFNKSKK</sequence>
<dbReference type="Pfam" id="PF12010">
    <property type="entry name" value="DUF3502"/>
    <property type="match status" value="1"/>
</dbReference>
<dbReference type="InterPro" id="IPR006059">
    <property type="entry name" value="SBP"/>
</dbReference>
<reference evidence="3 4" key="1">
    <citation type="journal article" date="2015" name="Genome Announc.">
        <title>Expanding the biotechnology potential of lactobacilli through comparative genomics of 213 strains and associated genera.</title>
        <authorList>
            <person name="Sun Z."/>
            <person name="Harris H.M."/>
            <person name="McCann A."/>
            <person name="Guo C."/>
            <person name="Argimon S."/>
            <person name="Zhang W."/>
            <person name="Yang X."/>
            <person name="Jeffery I.B."/>
            <person name="Cooney J.C."/>
            <person name="Kagawa T.F."/>
            <person name="Liu W."/>
            <person name="Song Y."/>
            <person name="Salvetti E."/>
            <person name="Wrobel A."/>
            <person name="Rasinkangas P."/>
            <person name="Parkhill J."/>
            <person name="Rea M.C."/>
            <person name="O'Sullivan O."/>
            <person name="Ritari J."/>
            <person name="Douillard F.P."/>
            <person name="Paul Ross R."/>
            <person name="Yang R."/>
            <person name="Briner A.E."/>
            <person name="Felis G.E."/>
            <person name="de Vos W.M."/>
            <person name="Barrangou R."/>
            <person name="Klaenhammer T.R."/>
            <person name="Caufield P.W."/>
            <person name="Cui Y."/>
            <person name="Zhang H."/>
            <person name="O'Toole P.W."/>
        </authorList>
    </citation>
    <scope>NUCLEOTIDE SEQUENCE [LARGE SCALE GENOMIC DNA]</scope>
    <source>
        <strain evidence="3 4">DSM 20623</strain>
    </source>
</reference>
<keyword evidence="4" id="KW-1185">Reference proteome</keyword>
<dbReference type="PANTHER" id="PTHR43649:SF17">
    <property type="entry name" value="ABC TRANSPORTER SOLUTE BINDING PROTEIN-SUGAR TRANSPORT"/>
    <property type="match status" value="1"/>
</dbReference>
<feature type="domain" description="DUF3502" evidence="2">
    <location>
        <begin position="419"/>
        <end position="487"/>
    </location>
</feature>
<gene>
    <name evidence="3" type="ORF">IV74_GL000693</name>
</gene>
<proteinExistence type="predicted"/>
<dbReference type="PROSITE" id="PS51257">
    <property type="entry name" value="PROKAR_LIPOPROTEIN"/>
    <property type="match status" value="1"/>
</dbReference>
<dbReference type="RefSeq" id="WP_034571831.1">
    <property type="nucleotide sequence ID" value="NZ_JQBS01000017.1"/>
</dbReference>
<evidence type="ECO:0000256" key="1">
    <source>
        <dbReference type="SAM" id="SignalP"/>
    </source>
</evidence>
<dbReference type="SUPFAM" id="SSF53850">
    <property type="entry name" value="Periplasmic binding protein-like II"/>
    <property type="match status" value="1"/>
</dbReference>
<dbReference type="Proteomes" id="UP000051658">
    <property type="component" value="Unassembled WGS sequence"/>
</dbReference>
<evidence type="ECO:0000259" key="2">
    <source>
        <dbReference type="Pfam" id="PF12010"/>
    </source>
</evidence>
<organism evidence="3 4">
    <name type="scientific">Carnobacterium divergens DSM 20623</name>
    <dbReference type="NCBI Taxonomy" id="1449336"/>
    <lineage>
        <taxon>Bacteria</taxon>
        <taxon>Bacillati</taxon>
        <taxon>Bacillota</taxon>
        <taxon>Bacilli</taxon>
        <taxon>Lactobacillales</taxon>
        <taxon>Carnobacteriaceae</taxon>
        <taxon>Carnobacterium</taxon>
    </lineage>
</organism>
<comment type="caution">
    <text evidence="3">The sequence shown here is derived from an EMBL/GenBank/DDBJ whole genome shotgun (WGS) entry which is preliminary data.</text>
</comment>